<accession>A0AAV8EVR1</accession>
<sequence>MQSGAARKATPVPRPQLFLFLSTEMLPTRRRPLPWHLLLLRRSKTTSAQHVAARHRDPTFEKFMDSYKHYLKALPIVDLIISSPDHTLPLSFLSTSLSQRLHLNRGPLHFIRAFPHLFSISSDKPFIVTLTPAAQSVLSSESEASSRESEAATCRLHRLLAMSLSHRLPLRAVFRVWRELGLPDDFEHSVIHQNPSLFSLSDNPNEPNTHIVELVDTGSKNFTPAIESWRRSLQKDSSFEFNLRFPPGMRLTKDYRARIKAWQLVPYTGPYEPCTTRGSGKNGRRMMEKRAVGIMHEFISLTVEKMVEVEKISHFKKWFGIELNVRDLFLDHPGIFYLSTKGYRHTVFLREAYEKGRLIEPNPIYDARRRLLDLMLLRRRGIGSLTNNH</sequence>
<protein>
    <submittedName>
        <fullName evidence="2">Ubiquitin carboxyl-terminal hydrolase family protein</fullName>
    </submittedName>
</protein>
<reference evidence="2" key="1">
    <citation type="submission" date="2022-08" db="EMBL/GenBank/DDBJ databases">
        <authorList>
            <person name="Marques A."/>
        </authorList>
    </citation>
    <scope>NUCLEOTIDE SEQUENCE</scope>
    <source>
        <strain evidence="2">RhyPub2mFocal</strain>
        <tissue evidence="2">Leaves</tissue>
    </source>
</reference>
<comment type="caution">
    <text evidence="2">The sequence shown here is derived from an EMBL/GenBank/DDBJ whole genome shotgun (WGS) entry which is preliminary data.</text>
</comment>
<name>A0AAV8EVR1_9POAL</name>
<evidence type="ECO:0000313" key="3">
    <source>
        <dbReference type="Proteomes" id="UP001140206"/>
    </source>
</evidence>
<dbReference type="EMBL" id="JAMFTS010000002">
    <property type="protein sequence ID" value="KAJ4785272.1"/>
    <property type="molecule type" value="Genomic_DNA"/>
</dbReference>
<dbReference type="GO" id="GO:0016787">
    <property type="term" value="F:hydrolase activity"/>
    <property type="evidence" value="ECO:0007669"/>
    <property type="project" value="UniProtKB-KW"/>
</dbReference>
<keyword evidence="2" id="KW-0378">Hydrolase</keyword>
<keyword evidence="3" id="KW-1185">Reference proteome</keyword>
<dbReference type="Pfam" id="PF11955">
    <property type="entry name" value="PORR"/>
    <property type="match status" value="1"/>
</dbReference>
<dbReference type="PANTHER" id="PTHR31476">
    <property type="entry name" value="PROTEIN WHAT'S THIS FACTOR 1 HOMOLOG, CHLOROPLASTIC"/>
    <property type="match status" value="1"/>
</dbReference>
<dbReference type="AlphaFoldDB" id="A0AAV8EVR1"/>
<feature type="domain" description="PORR" evidence="1">
    <location>
        <begin position="55"/>
        <end position="379"/>
    </location>
</feature>
<dbReference type="InterPro" id="IPR021099">
    <property type="entry name" value="PORR_domain"/>
</dbReference>
<evidence type="ECO:0000259" key="1">
    <source>
        <dbReference type="Pfam" id="PF11955"/>
    </source>
</evidence>
<dbReference type="PANTHER" id="PTHR31476:SF15">
    <property type="entry name" value="ASSOCIATED SALT-INDUCIBLE PROTEIN, PUTATIVE-RELATED"/>
    <property type="match status" value="1"/>
</dbReference>
<dbReference type="Proteomes" id="UP001140206">
    <property type="component" value="Chromosome 2"/>
</dbReference>
<organism evidence="2 3">
    <name type="scientific">Rhynchospora pubera</name>
    <dbReference type="NCBI Taxonomy" id="906938"/>
    <lineage>
        <taxon>Eukaryota</taxon>
        <taxon>Viridiplantae</taxon>
        <taxon>Streptophyta</taxon>
        <taxon>Embryophyta</taxon>
        <taxon>Tracheophyta</taxon>
        <taxon>Spermatophyta</taxon>
        <taxon>Magnoliopsida</taxon>
        <taxon>Liliopsida</taxon>
        <taxon>Poales</taxon>
        <taxon>Cyperaceae</taxon>
        <taxon>Cyperoideae</taxon>
        <taxon>Rhynchosporeae</taxon>
        <taxon>Rhynchospora</taxon>
    </lineage>
</organism>
<evidence type="ECO:0000313" key="2">
    <source>
        <dbReference type="EMBL" id="KAJ4785272.1"/>
    </source>
</evidence>
<dbReference type="GO" id="GO:0003723">
    <property type="term" value="F:RNA binding"/>
    <property type="evidence" value="ECO:0007669"/>
    <property type="project" value="InterPro"/>
</dbReference>
<dbReference type="InterPro" id="IPR045040">
    <property type="entry name" value="PORR_fam"/>
</dbReference>
<gene>
    <name evidence="2" type="ORF">LUZ62_036518</name>
</gene>
<proteinExistence type="predicted"/>